<reference evidence="9" key="4">
    <citation type="submission" date="2021-09" db="EMBL/GenBank/DDBJ databases">
        <authorList>
            <person name="Gilroy R."/>
        </authorList>
    </citation>
    <scope>NUCLEOTIDE SEQUENCE</scope>
    <source>
        <strain evidence="9">CHK193-16274</strain>
    </source>
</reference>
<dbReference type="InterPro" id="IPR011051">
    <property type="entry name" value="RmlC_Cupin_sf"/>
</dbReference>
<feature type="binding site" evidence="5">
    <location>
        <position position="116"/>
    </location>
    <ligand>
        <name>Zn(2+)</name>
        <dbReference type="ChEBI" id="CHEBI:29105"/>
    </ligand>
</feature>
<evidence type="ECO:0000313" key="10">
    <source>
        <dbReference type="EMBL" id="OUQ05113.1"/>
    </source>
</evidence>
<accession>A0A1Y4QF89</accession>
<dbReference type="EMBL" id="DYWV01000194">
    <property type="protein sequence ID" value="HJF40388.1"/>
    <property type="molecule type" value="Genomic_DNA"/>
</dbReference>
<evidence type="ECO:0000259" key="7">
    <source>
        <dbReference type="Pfam" id="PF20511"/>
    </source>
</evidence>
<proteinExistence type="predicted"/>
<evidence type="ECO:0000256" key="1">
    <source>
        <dbReference type="ARBA" id="ARBA00022723"/>
    </source>
</evidence>
<dbReference type="Proteomes" id="UP000749320">
    <property type="component" value="Unassembled WGS sequence"/>
</dbReference>
<dbReference type="GO" id="GO:0008270">
    <property type="term" value="F:zinc ion binding"/>
    <property type="evidence" value="ECO:0007669"/>
    <property type="project" value="InterPro"/>
</dbReference>
<dbReference type="PIRSF" id="PIRSF036894">
    <property type="entry name" value="PMI_Firm_short"/>
    <property type="match status" value="1"/>
</dbReference>
<reference evidence="10" key="2">
    <citation type="journal article" date="2018" name="BMC Genomics">
        <title>Whole genome sequencing and function prediction of 133 gut anaerobes isolated from chicken caecum in pure cultures.</title>
        <authorList>
            <person name="Medvecky M."/>
            <person name="Cejkova D."/>
            <person name="Polansky O."/>
            <person name="Karasova D."/>
            <person name="Kubasova T."/>
            <person name="Cizek A."/>
            <person name="Rychlik I."/>
        </authorList>
    </citation>
    <scope>NUCLEOTIDE SEQUENCE</scope>
    <source>
        <strain evidence="10">An149</strain>
    </source>
</reference>
<dbReference type="InterPro" id="IPR046457">
    <property type="entry name" value="PMI_typeI_cat"/>
</dbReference>
<dbReference type="PANTHER" id="PTHR42742:SF3">
    <property type="entry name" value="FRUCTOKINASE"/>
    <property type="match status" value="1"/>
</dbReference>
<dbReference type="SUPFAM" id="SSF51182">
    <property type="entry name" value="RmlC-like cupins"/>
    <property type="match status" value="1"/>
</dbReference>
<dbReference type="EMBL" id="NFLB01000007">
    <property type="protein sequence ID" value="OUQ05113.1"/>
    <property type="molecule type" value="Genomic_DNA"/>
</dbReference>
<dbReference type="Pfam" id="PF21621">
    <property type="entry name" value="MPI_cupin_dom"/>
    <property type="match status" value="1"/>
</dbReference>
<sequence length="321" mass="36357">MEILKLDPAIKDYLWGGRKLVEKFNKVSDLDKVAETWEMSNHKDGSSIVINGEYKGLSFSEYLEKKGKTVWGKNCEKYDNFPIMIKFIDAKQALSIQVHPDDEYALKNEGEFGKNEFWYVLEAEPDAFLYYGVNQEMTKEEFRQHIEDDTVCDYLKKVPIKKGDCFYIKAGTIHAIGAGSVIAEIQQCSNSTYRVYDFGRLGADGKPRELHIDKAVDVSCLVPSEKNGDPEGTIEELDGYTKLLLTDNDYFTCERYDVTKSYNGQAGLDSFQALTILNGEGTITYDDKTLDIKKGDSVFIPAQEGAYQVNGEVSFIKTFVR</sequence>
<feature type="active site" evidence="6">
    <location>
        <position position="194"/>
    </location>
</feature>
<dbReference type="InterPro" id="IPR051804">
    <property type="entry name" value="Carb_Metab_Reg_Kinase/Isom"/>
</dbReference>
<evidence type="ECO:0000313" key="9">
    <source>
        <dbReference type="EMBL" id="HJF40388.1"/>
    </source>
</evidence>
<gene>
    <name evidence="10" type="ORF">B5E91_07270</name>
    <name evidence="9" type="ORF">K8V91_05640</name>
</gene>
<evidence type="ECO:0000256" key="2">
    <source>
        <dbReference type="ARBA" id="ARBA00022833"/>
    </source>
</evidence>
<feature type="binding site" evidence="5">
    <location>
        <position position="174"/>
    </location>
    <ligand>
        <name>Zn(2+)</name>
        <dbReference type="ChEBI" id="CHEBI:29105"/>
    </ligand>
</feature>
<dbReference type="InterPro" id="IPR049071">
    <property type="entry name" value="MPI_cupin_dom"/>
</dbReference>
<evidence type="ECO:0000256" key="4">
    <source>
        <dbReference type="ARBA" id="ARBA00030762"/>
    </source>
</evidence>
<evidence type="ECO:0000256" key="6">
    <source>
        <dbReference type="PIRSR" id="PIRSR036894-2"/>
    </source>
</evidence>
<dbReference type="InterPro" id="IPR014710">
    <property type="entry name" value="RmlC-like_jellyroll"/>
</dbReference>
<dbReference type="AlphaFoldDB" id="A0A1Y4QF89"/>
<dbReference type="GO" id="GO:0005975">
    <property type="term" value="P:carbohydrate metabolic process"/>
    <property type="evidence" value="ECO:0007669"/>
    <property type="project" value="InterPro"/>
</dbReference>
<dbReference type="CDD" id="cd07010">
    <property type="entry name" value="cupin_PMI_type_I_N_bac"/>
    <property type="match status" value="1"/>
</dbReference>
<dbReference type="InterPro" id="IPR014628">
    <property type="entry name" value="Man6P_isomerase_Firm_short"/>
</dbReference>
<comment type="caution">
    <text evidence="10">The sequence shown here is derived from an EMBL/GenBank/DDBJ whole genome shotgun (WGS) entry which is preliminary data.</text>
</comment>
<evidence type="ECO:0000256" key="5">
    <source>
        <dbReference type="PIRSR" id="PIRSR036894-1"/>
    </source>
</evidence>
<dbReference type="RefSeq" id="WP_087256444.1">
    <property type="nucleotide sequence ID" value="NZ_CAJFOD010000109.1"/>
</dbReference>
<evidence type="ECO:0000259" key="8">
    <source>
        <dbReference type="Pfam" id="PF21621"/>
    </source>
</evidence>
<organism evidence="10 11">
    <name type="scientific">Thomasclavelia spiroformis</name>
    <dbReference type="NCBI Taxonomy" id="29348"/>
    <lineage>
        <taxon>Bacteria</taxon>
        <taxon>Bacillati</taxon>
        <taxon>Bacillota</taxon>
        <taxon>Erysipelotrichia</taxon>
        <taxon>Erysipelotrichales</taxon>
        <taxon>Coprobacillaceae</taxon>
        <taxon>Thomasclavelia</taxon>
    </lineage>
</organism>
<name>A0A1Y4QF89_9FIRM</name>
<evidence type="ECO:0000313" key="11">
    <source>
        <dbReference type="Proteomes" id="UP000196258"/>
    </source>
</evidence>
<keyword evidence="10" id="KW-0413">Isomerase</keyword>
<feature type="domain" description="Mannose-6-phosphate isomerase cupin" evidence="8">
    <location>
        <begin position="246"/>
        <end position="319"/>
    </location>
</feature>
<dbReference type="Proteomes" id="UP000196258">
    <property type="component" value="Unassembled WGS sequence"/>
</dbReference>
<dbReference type="Pfam" id="PF20511">
    <property type="entry name" value="PMI_typeI_cat"/>
    <property type="match status" value="1"/>
</dbReference>
<feature type="binding site" evidence="5">
    <location>
        <position position="99"/>
    </location>
    <ligand>
        <name>Zn(2+)</name>
        <dbReference type="ChEBI" id="CHEBI:29105"/>
    </ligand>
</feature>
<reference evidence="9" key="3">
    <citation type="journal article" date="2021" name="PeerJ">
        <title>Extensive microbial diversity within the chicken gut microbiome revealed by metagenomics and culture.</title>
        <authorList>
            <person name="Gilroy R."/>
            <person name="Ravi A."/>
            <person name="Getino M."/>
            <person name="Pursley I."/>
            <person name="Horton D.L."/>
            <person name="Alikhan N.F."/>
            <person name="Baker D."/>
            <person name="Gharbi K."/>
            <person name="Hall N."/>
            <person name="Watson M."/>
            <person name="Adriaenssens E.M."/>
            <person name="Foster-Nyarko E."/>
            <person name="Jarju S."/>
            <person name="Secka A."/>
            <person name="Antonio M."/>
            <person name="Oren A."/>
            <person name="Chaudhuri R.R."/>
            <person name="La Ragione R."/>
            <person name="Hildebrand F."/>
            <person name="Pallen M.J."/>
        </authorList>
    </citation>
    <scope>NUCLEOTIDE SEQUENCE</scope>
    <source>
        <strain evidence="9">CHK193-16274</strain>
    </source>
</reference>
<feature type="domain" description="Phosphomannose isomerase type I catalytic" evidence="7">
    <location>
        <begin position="3"/>
        <end position="105"/>
    </location>
</feature>
<protein>
    <recommendedName>
        <fullName evidence="3">Phosphohexomutase</fullName>
    </recommendedName>
    <alternativeName>
        <fullName evidence="4">Phosphomannose isomerase</fullName>
    </alternativeName>
</protein>
<dbReference type="Gene3D" id="2.60.120.10">
    <property type="entry name" value="Jelly Rolls"/>
    <property type="match status" value="2"/>
</dbReference>
<comment type="cofactor">
    <cofactor evidence="5">
        <name>Zn(2+)</name>
        <dbReference type="ChEBI" id="CHEBI:29105"/>
    </cofactor>
    <text evidence="5">Binds 1 zinc ion per subunit.</text>
</comment>
<keyword evidence="1 5" id="KW-0479">Metal-binding</keyword>
<dbReference type="PANTHER" id="PTHR42742">
    <property type="entry name" value="TRANSCRIPTIONAL REPRESSOR MPRA"/>
    <property type="match status" value="1"/>
</dbReference>
<evidence type="ECO:0000256" key="3">
    <source>
        <dbReference type="ARBA" id="ARBA00029741"/>
    </source>
</evidence>
<dbReference type="GO" id="GO:0004476">
    <property type="term" value="F:mannose-6-phosphate isomerase activity"/>
    <property type="evidence" value="ECO:0007669"/>
    <property type="project" value="InterPro"/>
</dbReference>
<reference evidence="11" key="1">
    <citation type="submission" date="2017-04" db="EMBL/GenBank/DDBJ databases">
        <title>Function of individual gut microbiota members based on whole genome sequencing of pure cultures obtained from chicken caecum.</title>
        <authorList>
            <person name="Medvecky M."/>
            <person name="Cejkova D."/>
            <person name="Polansky O."/>
            <person name="Karasova D."/>
            <person name="Kubasova T."/>
            <person name="Cizek A."/>
            <person name="Rychlik I."/>
        </authorList>
    </citation>
    <scope>NUCLEOTIDE SEQUENCE [LARGE SCALE GENOMIC DNA]</scope>
    <source>
        <strain evidence="11">An149</strain>
    </source>
</reference>
<keyword evidence="2 5" id="KW-0862">Zinc</keyword>